<keyword evidence="3" id="KW-0012">Acyltransferase</keyword>
<dbReference type="GO" id="GO:0004314">
    <property type="term" value="F:[acyl-carrier-protein] S-malonyltransferase activity"/>
    <property type="evidence" value="ECO:0007669"/>
    <property type="project" value="UniProtKB-EC"/>
</dbReference>
<protein>
    <recommendedName>
        <fullName evidence="1">[acyl-carrier-protein] S-malonyltransferase</fullName>
        <ecNumber evidence="1">2.3.1.39</ecNumber>
    </recommendedName>
</protein>
<dbReference type="SMART" id="SM00827">
    <property type="entry name" value="PKS_AT"/>
    <property type="match status" value="1"/>
</dbReference>
<feature type="compositionally biased region" description="Low complexity" evidence="5">
    <location>
        <begin position="212"/>
        <end position="224"/>
    </location>
</feature>
<dbReference type="InParanoid" id="A0A316YKF1"/>
<organism evidence="7 8">
    <name type="scientific">Acaromyces ingoldii</name>
    <dbReference type="NCBI Taxonomy" id="215250"/>
    <lineage>
        <taxon>Eukaryota</taxon>
        <taxon>Fungi</taxon>
        <taxon>Dikarya</taxon>
        <taxon>Basidiomycota</taxon>
        <taxon>Ustilaginomycotina</taxon>
        <taxon>Exobasidiomycetes</taxon>
        <taxon>Exobasidiales</taxon>
        <taxon>Cryptobasidiaceae</taxon>
        <taxon>Acaromyces</taxon>
    </lineage>
</organism>
<proteinExistence type="predicted"/>
<reference evidence="7 8" key="1">
    <citation type="journal article" date="2018" name="Mol. Biol. Evol.">
        <title>Broad Genomic Sampling Reveals a Smut Pathogenic Ancestry of the Fungal Clade Ustilaginomycotina.</title>
        <authorList>
            <person name="Kijpornyongpan T."/>
            <person name="Mondo S.J."/>
            <person name="Barry K."/>
            <person name="Sandor L."/>
            <person name="Lee J."/>
            <person name="Lipzen A."/>
            <person name="Pangilinan J."/>
            <person name="LaButti K."/>
            <person name="Hainaut M."/>
            <person name="Henrissat B."/>
            <person name="Grigoriev I.V."/>
            <person name="Spatafora J.W."/>
            <person name="Aime M.C."/>
        </authorList>
    </citation>
    <scope>NUCLEOTIDE SEQUENCE [LARGE SCALE GENOMIC DNA]</scope>
    <source>
        <strain evidence="7 8">MCA 4198</strain>
    </source>
</reference>
<dbReference type="InterPro" id="IPR014043">
    <property type="entry name" value="Acyl_transferase_dom"/>
</dbReference>
<dbReference type="PANTHER" id="PTHR42681:SF1">
    <property type="entry name" value="MALONYL-COA-ACYL CARRIER PROTEIN TRANSACYLASE, MITOCHONDRIAL"/>
    <property type="match status" value="1"/>
</dbReference>
<dbReference type="AlphaFoldDB" id="A0A316YKF1"/>
<evidence type="ECO:0000256" key="5">
    <source>
        <dbReference type="SAM" id="MobiDB-lite"/>
    </source>
</evidence>
<name>A0A316YKF1_9BASI</name>
<dbReference type="Proteomes" id="UP000245768">
    <property type="component" value="Unassembled WGS sequence"/>
</dbReference>
<dbReference type="EMBL" id="KZ819638">
    <property type="protein sequence ID" value="PWN88195.1"/>
    <property type="molecule type" value="Genomic_DNA"/>
</dbReference>
<dbReference type="GO" id="GO:0005835">
    <property type="term" value="C:fatty acid synthase complex"/>
    <property type="evidence" value="ECO:0007669"/>
    <property type="project" value="InterPro"/>
</dbReference>
<dbReference type="SUPFAM" id="SSF52151">
    <property type="entry name" value="FabD/lysophospholipase-like"/>
    <property type="match status" value="1"/>
</dbReference>
<dbReference type="GO" id="GO:0006633">
    <property type="term" value="P:fatty acid biosynthetic process"/>
    <property type="evidence" value="ECO:0007669"/>
    <property type="project" value="InterPro"/>
</dbReference>
<dbReference type="GeneID" id="37041638"/>
<evidence type="ECO:0000256" key="1">
    <source>
        <dbReference type="ARBA" id="ARBA00013258"/>
    </source>
</evidence>
<keyword evidence="8" id="KW-1185">Reference proteome</keyword>
<feature type="compositionally biased region" description="Low complexity" evidence="5">
    <location>
        <begin position="65"/>
        <end position="135"/>
    </location>
</feature>
<dbReference type="STRING" id="215250.A0A316YKF1"/>
<feature type="region of interest" description="Disordered" evidence="5">
    <location>
        <begin position="782"/>
        <end position="803"/>
    </location>
</feature>
<gene>
    <name evidence="7" type="ORF">FA10DRAFT_254249</name>
</gene>
<dbReference type="PRINTS" id="PR01483">
    <property type="entry name" value="FASYNTHASE"/>
</dbReference>
<comment type="catalytic activity">
    <reaction evidence="4">
        <text>holo-[ACP] + malonyl-CoA = malonyl-[ACP] + CoA</text>
        <dbReference type="Rhea" id="RHEA:41792"/>
        <dbReference type="Rhea" id="RHEA-COMP:9623"/>
        <dbReference type="Rhea" id="RHEA-COMP:9685"/>
        <dbReference type="ChEBI" id="CHEBI:57287"/>
        <dbReference type="ChEBI" id="CHEBI:57384"/>
        <dbReference type="ChEBI" id="CHEBI:64479"/>
        <dbReference type="ChEBI" id="CHEBI:78449"/>
        <dbReference type="EC" id="2.3.1.39"/>
    </reaction>
</comment>
<dbReference type="EC" id="2.3.1.39" evidence="1"/>
<dbReference type="InterPro" id="IPR016035">
    <property type="entry name" value="Acyl_Trfase/lysoPLipase"/>
</dbReference>
<evidence type="ECO:0000256" key="4">
    <source>
        <dbReference type="ARBA" id="ARBA00048462"/>
    </source>
</evidence>
<dbReference type="OrthoDB" id="1929172at2759"/>
<dbReference type="GO" id="GO:0005739">
    <property type="term" value="C:mitochondrion"/>
    <property type="evidence" value="ECO:0007669"/>
    <property type="project" value="TreeGrafter"/>
</dbReference>
<keyword evidence="2" id="KW-0808">Transferase</keyword>
<feature type="region of interest" description="Disordered" evidence="5">
    <location>
        <begin position="61"/>
        <end position="262"/>
    </location>
</feature>
<dbReference type="InterPro" id="IPR016036">
    <property type="entry name" value="Malonyl_transacylase_ACP-bd"/>
</dbReference>
<feature type="region of interest" description="Disordered" evidence="5">
    <location>
        <begin position="352"/>
        <end position="377"/>
    </location>
</feature>
<dbReference type="InterPro" id="IPR003965">
    <property type="entry name" value="Fatty_acid_synthase"/>
</dbReference>
<evidence type="ECO:0000259" key="6">
    <source>
        <dbReference type="SMART" id="SM00827"/>
    </source>
</evidence>
<dbReference type="InterPro" id="IPR001227">
    <property type="entry name" value="Ac_transferase_dom_sf"/>
</dbReference>
<evidence type="ECO:0000256" key="2">
    <source>
        <dbReference type="ARBA" id="ARBA00022679"/>
    </source>
</evidence>
<dbReference type="SUPFAM" id="SSF55048">
    <property type="entry name" value="Probable ACP-binding domain of malonyl-CoA ACP transacylase"/>
    <property type="match status" value="1"/>
</dbReference>
<dbReference type="InterPro" id="IPR050858">
    <property type="entry name" value="Mal-CoA-ACP_Trans/PKS_FabD"/>
</dbReference>
<dbReference type="PANTHER" id="PTHR42681">
    <property type="entry name" value="MALONYL-COA-ACYL CARRIER PROTEIN TRANSACYLASE, MITOCHONDRIAL"/>
    <property type="match status" value="1"/>
</dbReference>
<accession>A0A316YKF1</accession>
<feature type="region of interest" description="Disordered" evidence="5">
    <location>
        <begin position="1"/>
        <end position="28"/>
    </location>
</feature>
<dbReference type="Gene3D" id="3.30.70.250">
    <property type="entry name" value="Malonyl-CoA ACP transacylase, ACP-binding"/>
    <property type="match status" value="1"/>
</dbReference>
<feature type="domain" description="Malonyl-CoA:ACP transacylase (MAT)" evidence="6">
    <location>
        <begin position="315"/>
        <end position="754"/>
    </location>
</feature>
<dbReference type="GO" id="GO:0004312">
    <property type="term" value="F:fatty acid synthase activity"/>
    <property type="evidence" value="ECO:0007669"/>
    <property type="project" value="InterPro"/>
</dbReference>
<dbReference type="Gene3D" id="3.40.366.10">
    <property type="entry name" value="Malonyl-Coenzyme A Acyl Carrier Protein, domain 2"/>
    <property type="match status" value="2"/>
</dbReference>
<dbReference type="RefSeq" id="XP_025375393.1">
    <property type="nucleotide sequence ID" value="XM_025519722.1"/>
</dbReference>
<evidence type="ECO:0000256" key="3">
    <source>
        <dbReference type="ARBA" id="ARBA00023315"/>
    </source>
</evidence>
<sequence length="803" mass="85475">MRRSSFLLASARQGAGSSGGGSTQKVPLTRLNLASERAAALVAMRSEDAYRARYRPTLGRSYMESDPISSSASVASFSSSTSTPMMSSSSGLVGASSSRPSVGSGAAGPAAAAAPQTQGQRASSSQSASSSSKSASESEEEESSWAFGGGASSRGGPRESHEHLDEAQRAGHNTPHAPFVVQGSAGKNAVPNYGKRRRDVQYSAEERKQIRQQQQQQQQQQQNQGKQSKDEELASSYSHEYAPTSRSRKPLPHHTYFSSPSSSFNDDAAATATGTGPVGVGGPRSGLGMGAGMLAQSSGAKPPNKAIAKKKTALILPGQGSQYVAMSLDIYRKYRSARHVWNVAEEALLTPASAHQQRQRGSRDLFPPEGEMAESEEQRNKFEEELAKSVSWDRARGLTGAGTAVARSRRGWLRDLVFSGDQLDLTRAENAQPSILVSSLSILSVLRNEFPVDLISNHIDVVAGHGSGTYAALCAMGNLDVRDGVRLLRHRGLASSHYVSINKTLFPEGCQMPESIYETWAFANAGSGKGAELLTTTNIGIETGGGKVKGGRGWKRSQMSGCMIRPGKLRQALACVERVSGEIRRGEIENVGRDEVVEVANINSSLQIVLSGTRVGVSLASDRLRAEMFGARAVNLPVSGPYHSSLMSDAADFLRPAIEYLPMRDADPVGPGKKLDLVSSCDGSILEGVDAIRSDLSGALAKPVMWLDSIETMLSQGVQRFICLGPGRACAHLLSKELAHRDQVEVAKGGKPGEYEVWSITSVEDVEQLASVFTQLSQSEAGGSLQQQKDERSVGLDDSYVAL</sequence>
<evidence type="ECO:0000313" key="8">
    <source>
        <dbReference type="Proteomes" id="UP000245768"/>
    </source>
</evidence>
<evidence type="ECO:0000313" key="7">
    <source>
        <dbReference type="EMBL" id="PWN88195.1"/>
    </source>
</evidence>
<feature type="compositionally biased region" description="Basic and acidic residues" evidence="5">
    <location>
        <begin position="156"/>
        <end position="169"/>
    </location>
</feature>